<dbReference type="SUPFAM" id="SSF53720">
    <property type="entry name" value="ALDH-like"/>
    <property type="match status" value="1"/>
</dbReference>
<sequence length="521" mass="55918">MAAPGQSGAAGLSRQVGACSQLDKGDRCMSLTRFQMCIDGLWVDALSGKTFDSLNPALAQPWAQLPDADEADVERAVQAAQKAFESPAWRGLTATARGKLLRRLGDLIAENKEQLAQLESRDNGKLIRETRGQVSYLPEFFHYTAGLADKLEGGTLPLDKPDLFAYTVHEPMGVVAGIIPWNSPLYLTAIKLAPALAAGNTIVLKPSEHASATVLELARLALEAGIPPGVVNVITGYGPTTGAALTRHPLVRKIAFTGGAATARHVVRSSAENFAKLSLELGGKSPNIIFADADLDSAINGAVAGIYAASGQSCVSGSRLLVQDEIYDEFVERLVERARRIRIGNPQDETTEMGPMATAQQLAVVEGLVADALAEGARLRLGGKRPELASEGWFYEPTLFECDRNSMKIMQEEVFGPVASVIRFKDEAEALAIANDSQFGLAAGIWTRDLGRAHRLARDIRSGIIWVNTYRAVSAMAPIGGFKNSGYGRESGIDSVLAYTELKTVWINLSQAPMPDPFVMR</sequence>
<reference evidence="6 7" key="1">
    <citation type="submission" date="2015-09" db="EMBL/GenBank/DDBJ databases">
        <title>Genome announcement of multiple Pseudomonas syringae strains.</title>
        <authorList>
            <person name="Thakur S."/>
            <person name="Wang P.W."/>
            <person name="Gong Y."/>
            <person name="Weir B.S."/>
            <person name="Guttman D.S."/>
        </authorList>
    </citation>
    <scope>NUCLEOTIDE SEQUENCE [LARGE SCALE GENOMIC DNA]</scope>
    <source>
        <strain evidence="6 7">ICMP3882</strain>
    </source>
</reference>
<evidence type="ECO:0000256" key="1">
    <source>
        <dbReference type="ARBA" id="ARBA00009986"/>
    </source>
</evidence>
<dbReference type="InterPro" id="IPR029510">
    <property type="entry name" value="Ald_DH_CS_GLU"/>
</dbReference>
<dbReference type="Gene3D" id="3.40.309.10">
    <property type="entry name" value="Aldehyde Dehydrogenase, Chain A, domain 2"/>
    <property type="match status" value="1"/>
</dbReference>
<keyword evidence="2 4" id="KW-0560">Oxidoreductase</keyword>
<feature type="active site" evidence="3">
    <location>
        <position position="280"/>
    </location>
</feature>
<accession>A0A0N8SQ61</accession>
<dbReference type="CDD" id="cd07114">
    <property type="entry name" value="ALDH_DhaS"/>
    <property type="match status" value="1"/>
</dbReference>
<protein>
    <submittedName>
        <fullName evidence="6">Aldehyde dehydrogenase</fullName>
    </submittedName>
</protein>
<dbReference type="Gene3D" id="3.40.605.10">
    <property type="entry name" value="Aldehyde Dehydrogenase, Chain A, domain 1"/>
    <property type="match status" value="1"/>
</dbReference>
<feature type="domain" description="Aldehyde dehydrogenase" evidence="5">
    <location>
        <begin position="42"/>
        <end position="505"/>
    </location>
</feature>
<dbReference type="Proteomes" id="UP000050554">
    <property type="component" value="Unassembled WGS sequence"/>
</dbReference>
<dbReference type="GO" id="GO:0016620">
    <property type="term" value="F:oxidoreductase activity, acting on the aldehyde or oxo group of donors, NAD or NADP as acceptor"/>
    <property type="evidence" value="ECO:0007669"/>
    <property type="project" value="InterPro"/>
</dbReference>
<dbReference type="InterPro" id="IPR016162">
    <property type="entry name" value="Ald_DH_N"/>
</dbReference>
<evidence type="ECO:0000256" key="2">
    <source>
        <dbReference type="ARBA" id="ARBA00023002"/>
    </source>
</evidence>
<dbReference type="PATRIC" id="fig|55398.3.peg.380"/>
<comment type="caution">
    <text evidence="6">The sequence shown here is derived from an EMBL/GenBank/DDBJ whole genome shotgun (WGS) entry which is preliminary data.</text>
</comment>
<dbReference type="PANTHER" id="PTHR11699">
    <property type="entry name" value="ALDEHYDE DEHYDROGENASE-RELATED"/>
    <property type="match status" value="1"/>
</dbReference>
<evidence type="ECO:0000256" key="3">
    <source>
        <dbReference type="PROSITE-ProRule" id="PRU10007"/>
    </source>
</evidence>
<dbReference type="FunFam" id="3.40.309.10:FF:000012">
    <property type="entry name" value="Betaine aldehyde dehydrogenase"/>
    <property type="match status" value="1"/>
</dbReference>
<evidence type="ECO:0000259" key="5">
    <source>
        <dbReference type="Pfam" id="PF00171"/>
    </source>
</evidence>
<name>A0A0N8SQ61_PSESI</name>
<dbReference type="EMBL" id="LJRF01000086">
    <property type="protein sequence ID" value="KPY48296.1"/>
    <property type="molecule type" value="Genomic_DNA"/>
</dbReference>
<dbReference type="InterPro" id="IPR015590">
    <property type="entry name" value="Aldehyde_DH_dom"/>
</dbReference>
<evidence type="ECO:0000313" key="6">
    <source>
        <dbReference type="EMBL" id="KPY48296.1"/>
    </source>
</evidence>
<dbReference type="InterPro" id="IPR016161">
    <property type="entry name" value="Ald_DH/histidinol_DH"/>
</dbReference>
<comment type="similarity">
    <text evidence="1 4">Belongs to the aldehyde dehydrogenase family.</text>
</comment>
<dbReference type="FunFam" id="3.40.605.10:FF:000007">
    <property type="entry name" value="NAD/NADP-dependent betaine aldehyde dehydrogenase"/>
    <property type="match status" value="1"/>
</dbReference>
<dbReference type="Pfam" id="PF00171">
    <property type="entry name" value="Aldedh"/>
    <property type="match status" value="1"/>
</dbReference>
<evidence type="ECO:0000256" key="4">
    <source>
        <dbReference type="RuleBase" id="RU003345"/>
    </source>
</evidence>
<organism evidence="6 7">
    <name type="scientific">Pseudomonas syringae pv. ribicola</name>
    <dbReference type="NCBI Taxonomy" id="55398"/>
    <lineage>
        <taxon>Bacteria</taxon>
        <taxon>Pseudomonadati</taxon>
        <taxon>Pseudomonadota</taxon>
        <taxon>Gammaproteobacteria</taxon>
        <taxon>Pseudomonadales</taxon>
        <taxon>Pseudomonadaceae</taxon>
        <taxon>Pseudomonas</taxon>
    </lineage>
</organism>
<dbReference type="InterPro" id="IPR016163">
    <property type="entry name" value="Ald_DH_C"/>
</dbReference>
<proteinExistence type="inferred from homology"/>
<dbReference type="PROSITE" id="PS00687">
    <property type="entry name" value="ALDEHYDE_DEHYDR_GLU"/>
    <property type="match status" value="1"/>
</dbReference>
<dbReference type="AlphaFoldDB" id="A0A0N8SQ61"/>
<evidence type="ECO:0000313" key="7">
    <source>
        <dbReference type="Proteomes" id="UP000050554"/>
    </source>
</evidence>
<gene>
    <name evidence="6" type="ORF">ALO47_04438</name>
</gene>